<reference evidence="3" key="1">
    <citation type="submission" date="2024-07" db="EMBL/GenBank/DDBJ databases">
        <title>Two chromosome-level genome assemblies of Korean endemic species Abeliophyllum distichum and Forsythia ovata (Oleaceae).</title>
        <authorList>
            <person name="Jang H."/>
        </authorList>
    </citation>
    <scope>NUCLEOTIDE SEQUENCE [LARGE SCALE GENOMIC DNA]</scope>
</reference>
<proteinExistence type="predicted"/>
<organism evidence="2 3">
    <name type="scientific">Forsythia ovata</name>
    <dbReference type="NCBI Taxonomy" id="205694"/>
    <lineage>
        <taxon>Eukaryota</taxon>
        <taxon>Viridiplantae</taxon>
        <taxon>Streptophyta</taxon>
        <taxon>Embryophyta</taxon>
        <taxon>Tracheophyta</taxon>
        <taxon>Spermatophyta</taxon>
        <taxon>Magnoliopsida</taxon>
        <taxon>eudicotyledons</taxon>
        <taxon>Gunneridae</taxon>
        <taxon>Pentapetalae</taxon>
        <taxon>asterids</taxon>
        <taxon>lamiids</taxon>
        <taxon>Lamiales</taxon>
        <taxon>Oleaceae</taxon>
        <taxon>Forsythieae</taxon>
        <taxon>Forsythia</taxon>
    </lineage>
</organism>
<comment type="caution">
    <text evidence="2">The sequence shown here is derived from an EMBL/GenBank/DDBJ whole genome shotgun (WGS) entry which is preliminary data.</text>
</comment>
<gene>
    <name evidence="2" type="ORF">Fot_10634</name>
</gene>
<feature type="compositionally biased region" description="Polar residues" evidence="1">
    <location>
        <begin position="101"/>
        <end position="110"/>
    </location>
</feature>
<keyword evidence="3" id="KW-1185">Reference proteome</keyword>
<evidence type="ECO:0000313" key="2">
    <source>
        <dbReference type="EMBL" id="KAL2549104.1"/>
    </source>
</evidence>
<name>A0ABD1WHD7_9LAMI</name>
<evidence type="ECO:0000313" key="3">
    <source>
        <dbReference type="Proteomes" id="UP001604277"/>
    </source>
</evidence>
<feature type="region of interest" description="Disordered" evidence="1">
    <location>
        <begin position="101"/>
        <end position="123"/>
    </location>
</feature>
<evidence type="ECO:0000256" key="1">
    <source>
        <dbReference type="SAM" id="MobiDB-lite"/>
    </source>
</evidence>
<sequence length="123" mass="13560">MAEDSSGHQQRGFFRPPPPALRQRHTAAATTTMATSLSPAHICHLCSLPLSDSKHWTIPYNLRAHNPTPHRRYHHYHLLPFSLFPKGLTGEQAHTTTLKLTPFSSANKPNSAGDHLSAPISIA</sequence>
<dbReference type="AlphaFoldDB" id="A0ABD1WHD7"/>
<dbReference type="EMBL" id="JBFOLJ010000003">
    <property type="protein sequence ID" value="KAL2549104.1"/>
    <property type="molecule type" value="Genomic_DNA"/>
</dbReference>
<accession>A0ABD1WHD7</accession>
<protein>
    <submittedName>
        <fullName evidence="2">Uncharacterized protein</fullName>
    </submittedName>
</protein>
<dbReference type="Proteomes" id="UP001604277">
    <property type="component" value="Unassembled WGS sequence"/>
</dbReference>
<feature type="region of interest" description="Disordered" evidence="1">
    <location>
        <begin position="1"/>
        <end position="32"/>
    </location>
</feature>